<organism evidence="3 4">
    <name type="scientific">Bordetella petrii (strain ATCC BAA-461 / DSM 12804 / CCUG 43448 / CIP 107267 / Se-1111R)</name>
    <dbReference type="NCBI Taxonomy" id="340100"/>
    <lineage>
        <taxon>Bacteria</taxon>
        <taxon>Pseudomonadati</taxon>
        <taxon>Pseudomonadota</taxon>
        <taxon>Betaproteobacteria</taxon>
        <taxon>Burkholderiales</taxon>
        <taxon>Alcaligenaceae</taxon>
        <taxon>Bordetella</taxon>
    </lineage>
</organism>
<evidence type="ECO:0000313" key="3">
    <source>
        <dbReference type="EMBL" id="CAP44947.1"/>
    </source>
</evidence>
<proteinExistence type="predicted"/>
<dbReference type="InterPro" id="IPR001296">
    <property type="entry name" value="Glyco_trans_1"/>
</dbReference>
<dbReference type="PANTHER" id="PTHR12526">
    <property type="entry name" value="GLYCOSYLTRANSFERASE"/>
    <property type="match status" value="1"/>
</dbReference>
<keyword evidence="4" id="KW-1185">Reference proteome</keyword>
<feature type="domain" description="Glycosyltransferase subfamily 4-like N-terminal" evidence="2">
    <location>
        <begin position="14"/>
        <end position="169"/>
    </location>
</feature>
<dbReference type="eggNOG" id="COG0438">
    <property type="taxonomic scope" value="Bacteria"/>
</dbReference>
<evidence type="ECO:0000259" key="1">
    <source>
        <dbReference type="Pfam" id="PF00534"/>
    </source>
</evidence>
<dbReference type="GO" id="GO:0016757">
    <property type="term" value="F:glycosyltransferase activity"/>
    <property type="evidence" value="ECO:0007669"/>
    <property type="project" value="InterPro"/>
</dbReference>
<evidence type="ECO:0000313" key="4">
    <source>
        <dbReference type="Proteomes" id="UP000001225"/>
    </source>
</evidence>
<dbReference type="SUPFAM" id="SSF53756">
    <property type="entry name" value="UDP-Glycosyltransferase/glycogen phosphorylase"/>
    <property type="match status" value="1"/>
</dbReference>
<dbReference type="KEGG" id="bpt:Bpet4596"/>
<dbReference type="STRING" id="94624.Bpet4596"/>
<dbReference type="InterPro" id="IPR028098">
    <property type="entry name" value="Glyco_trans_4-like_N"/>
</dbReference>
<dbReference type="AlphaFoldDB" id="A9IF24"/>
<gene>
    <name evidence="3" type="ordered locus">Bpet4596</name>
</gene>
<feature type="domain" description="Glycosyl transferase family 1" evidence="1">
    <location>
        <begin position="194"/>
        <end position="348"/>
    </location>
</feature>
<dbReference type="Pfam" id="PF13439">
    <property type="entry name" value="Glyco_transf_4"/>
    <property type="match status" value="1"/>
</dbReference>
<dbReference type="Pfam" id="PF00534">
    <property type="entry name" value="Glycos_transf_1"/>
    <property type="match status" value="1"/>
</dbReference>
<dbReference type="Proteomes" id="UP000001225">
    <property type="component" value="Chromosome"/>
</dbReference>
<dbReference type="EMBL" id="AM902716">
    <property type="protein sequence ID" value="CAP44947.1"/>
    <property type="molecule type" value="Genomic_DNA"/>
</dbReference>
<evidence type="ECO:0000259" key="2">
    <source>
        <dbReference type="Pfam" id="PF13439"/>
    </source>
</evidence>
<dbReference type="PANTHER" id="PTHR12526:SF638">
    <property type="entry name" value="SPORE COAT PROTEIN SA"/>
    <property type="match status" value="1"/>
</dbReference>
<name>A9IF24_BORPD</name>
<sequence length="370" mass="41248">MKILYTNFHRADGGGHTTYIISLVRALKEAHEIVVSAPLTSRLHQTLLSLSDVRVVNHDFRGGLLKCVRDARRFRAFLRSERFDIVHVNGSADHRLCMLAVAGMGVDRPAIVYTQHNDRDVNRLGTLIRARFGTTRVICVCAHSRRKLEQSPFNRCGLTTVYNGVDVDRFSPPPASDVRHYRKRWIEPRRSGRLVVGSNAGTADYKRWLDMVEGAALLPKHLRDQIIILIAGVPPSEDQVSKVEQLGMMDHVIFVGLLDDVRPFIATLDVGFVLSSEVETISFACREMMAMGVPVIVSDSGGLSENVEPYCDGWVVPACNPRSVSLAIASILTNRQSLIPMRHAARKKAVSEFSLTRFVSDTQDVYLATK</sequence>
<reference evidence="3 4" key="1">
    <citation type="journal article" date="2008" name="BMC Genomics">
        <title>The missing link: Bordetella petrii is endowed with both the metabolic versatility of environmental bacteria and virulence traits of pathogenic Bordetellae.</title>
        <authorList>
            <person name="Gross R."/>
            <person name="Guzman C.A."/>
            <person name="Sebaihia M."/>
            <person name="Martins Dos Santos V.A."/>
            <person name="Pieper D.H."/>
            <person name="Koebnik R."/>
            <person name="Lechner M."/>
            <person name="Bartels D."/>
            <person name="Buhrmester J."/>
            <person name="Choudhuri J.V."/>
            <person name="Ebensen T."/>
            <person name="Gaigalat L."/>
            <person name="Herrmann S."/>
            <person name="Khachane A.N."/>
            <person name="Larisch C."/>
            <person name="Link S."/>
            <person name="Linke B."/>
            <person name="Meyer F."/>
            <person name="Mormann S."/>
            <person name="Nakunst D."/>
            <person name="Rueckert C."/>
            <person name="Schneiker-Bekel S."/>
            <person name="Schulze K."/>
            <person name="Vorhoelter F.J."/>
            <person name="Yevsa T."/>
            <person name="Engle J.T."/>
            <person name="Goldman W.E."/>
            <person name="Puehler A."/>
            <person name="Goebel U.B."/>
            <person name="Goesmann A."/>
            <person name="Bloecker H."/>
            <person name="Kaiser O."/>
            <person name="Martinez-Arias R."/>
        </authorList>
    </citation>
    <scope>NUCLEOTIDE SEQUENCE [LARGE SCALE GENOMIC DNA]</scope>
    <source>
        <strain evidence="4">ATCC BAA-461 / DSM 12804 / CCUG 43448 / CIP 107267 / Se-1111R</strain>
    </source>
</reference>
<accession>A9IF24</accession>
<dbReference type="Gene3D" id="3.40.50.2000">
    <property type="entry name" value="Glycogen Phosphorylase B"/>
    <property type="match status" value="2"/>
</dbReference>
<protein>
    <submittedName>
        <fullName evidence="3">Glycosylttransferase</fullName>
    </submittedName>
</protein>